<dbReference type="PROSITE" id="PS50135">
    <property type="entry name" value="ZF_ZZ_2"/>
    <property type="match status" value="1"/>
</dbReference>
<dbReference type="InterPro" id="IPR055141">
    <property type="entry name" value="TADA2A_B-like_dom"/>
</dbReference>
<evidence type="ECO:0000256" key="2">
    <source>
        <dbReference type="ARBA" id="ARBA00022771"/>
    </source>
</evidence>
<gene>
    <name evidence="8" type="ORF">SteCoe_27235</name>
</gene>
<dbReference type="SUPFAM" id="SSF57850">
    <property type="entry name" value="RING/U-box"/>
    <property type="match status" value="1"/>
</dbReference>
<dbReference type="Pfam" id="PF25299">
    <property type="entry name" value="ZZ_ADA2"/>
    <property type="match status" value="1"/>
</dbReference>
<evidence type="ECO:0000256" key="1">
    <source>
        <dbReference type="ARBA" id="ARBA00022723"/>
    </source>
</evidence>
<sequence length="356" mass="42189">MEGSEQSYKSILKKLKRKGGLKQISCEFCLKDITRCTYIQCSECSNLFYCIPCFAYAKSKPDHLTSHKYFVIDPVKFPLFVHDWSGKDEVMLLEGLLKFGYGNWGCISEHLGSKKSAWECEKHYKLIYLLNAMNQLRNFPVLSYRNDQGFIITSDQENLELKASMEIEEQPVPQPEKRPEIEKHPLSEFAGYMPLRRDFEIEYENDIEMYLADLEFYDDDKTEDTEIKLKQLEVYNKVLDEREERKNFVIDRWPLELANEKKYKNNIIEKTIYQALKPYARLMPPEKHQTLFEGLVKEYILKLKLEELKEAQSRGIKTEDEFKKFINEKKNTFSSKSEEYDNVTREPFILINNTKS</sequence>
<dbReference type="GO" id="GO:0003713">
    <property type="term" value="F:transcription coactivator activity"/>
    <property type="evidence" value="ECO:0007669"/>
    <property type="project" value="TreeGrafter"/>
</dbReference>
<dbReference type="PANTHER" id="PTHR12374">
    <property type="entry name" value="TRANSCRIPTIONAL ADAPTOR 2 ADA2 -RELATED"/>
    <property type="match status" value="1"/>
</dbReference>
<dbReference type="InterPro" id="IPR017884">
    <property type="entry name" value="SANT_dom"/>
</dbReference>
<organism evidence="8 9">
    <name type="scientific">Stentor coeruleus</name>
    <dbReference type="NCBI Taxonomy" id="5963"/>
    <lineage>
        <taxon>Eukaryota</taxon>
        <taxon>Sar</taxon>
        <taxon>Alveolata</taxon>
        <taxon>Ciliophora</taxon>
        <taxon>Postciliodesmatophora</taxon>
        <taxon>Heterotrichea</taxon>
        <taxon>Heterotrichida</taxon>
        <taxon>Stentoridae</taxon>
        <taxon>Stentor</taxon>
    </lineage>
</organism>
<keyword evidence="2 4" id="KW-0863">Zinc-finger</keyword>
<dbReference type="Pfam" id="PF22941">
    <property type="entry name" value="TADA2A-like_3rd"/>
    <property type="match status" value="1"/>
</dbReference>
<evidence type="ECO:0000256" key="3">
    <source>
        <dbReference type="ARBA" id="ARBA00022833"/>
    </source>
</evidence>
<feature type="domain" description="SANT" evidence="7">
    <location>
        <begin position="79"/>
        <end position="132"/>
    </location>
</feature>
<accession>A0A1R2BB11</accession>
<dbReference type="GO" id="GO:0003682">
    <property type="term" value="F:chromatin binding"/>
    <property type="evidence" value="ECO:0007669"/>
    <property type="project" value="TreeGrafter"/>
</dbReference>
<keyword evidence="9" id="KW-1185">Reference proteome</keyword>
<dbReference type="PROSITE" id="PS50090">
    <property type="entry name" value="MYB_LIKE"/>
    <property type="match status" value="1"/>
</dbReference>
<dbReference type="GO" id="GO:0006338">
    <property type="term" value="P:chromatin remodeling"/>
    <property type="evidence" value="ECO:0007669"/>
    <property type="project" value="TreeGrafter"/>
</dbReference>
<evidence type="ECO:0000259" key="5">
    <source>
        <dbReference type="PROSITE" id="PS50090"/>
    </source>
</evidence>
<proteinExistence type="predicted"/>
<keyword evidence="1" id="KW-0479">Metal-binding</keyword>
<dbReference type="PROSITE" id="PS51293">
    <property type="entry name" value="SANT"/>
    <property type="match status" value="1"/>
</dbReference>
<dbReference type="Gene3D" id="1.10.10.60">
    <property type="entry name" value="Homeodomain-like"/>
    <property type="match status" value="1"/>
</dbReference>
<reference evidence="8 9" key="1">
    <citation type="submission" date="2016-11" db="EMBL/GenBank/DDBJ databases">
        <title>The macronuclear genome of Stentor coeruleus: a giant cell with tiny introns.</title>
        <authorList>
            <person name="Slabodnick M."/>
            <person name="Ruby J.G."/>
            <person name="Reiff S.B."/>
            <person name="Swart E.C."/>
            <person name="Gosai S."/>
            <person name="Prabakaran S."/>
            <person name="Witkowska E."/>
            <person name="Larue G.E."/>
            <person name="Fisher S."/>
            <person name="Freeman R.M."/>
            <person name="Gunawardena J."/>
            <person name="Chu W."/>
            <person name="Stover N.A."/>
            <person name="Gregory B.D."/>
            <person name="Nowacki M."/>
            <person name="Derisi J."/>
            <person name="Roy S.W."/>
            <person name="Marshall W.F."/>
            <person name="Sood P."/>
        </authorList>
    </citation>
    <scope>NUCLEOTIDE SEQUENCE [LARGE SCALE GENOMIC DNA]</scope>
    <source>
        <strain evidence="8">WM001</strain>
    </source>
</reference>
<dbReference type="InterPro" id="IPR009057">
    <property type="entry name" value="Homeodomain-like_sf"/>
</dbReference>
<dbReference type="Proteomes" id="UP000187209">
    <property type="component" value="Unassembled WGS sequence"/>
</dbReference>
<dbReference type="GO" id="GO:0008270">
    <property type="term" value="F:zinc ion binding"/>
    <property type="evidence" value="ECO:0007669"/>
    <property type="project" value="UniProtKB-KW"/>
</dbReference>
<evidence type="ECO:0000259" key="7">
    <source>
        <dbReference type="PROSITE" id="PS51293"/>
    </source>
</evidence>
<dbReference type="InterPro" id="IPR001005">
    <property type="entry name" value="SANT/Myb"/>
</dbReference>
<evidence type="ECO:0000259" key="6">
    <source>
        <dbReference type="PROSITE" id="PS50135"/>
    </source>
</evidence>
<evidence type="ECO:0000256" key="4">
    <source>
        <dbReference type="PROSITE-ProRule" id="PRU00228"/>
    </source>
</evidence>
<feature type="domain" description="ZZ-type" evidence="6">
    <location>
        <begin position="21"/>
        <end position="77"/>
    </location>
</feature>
<comment type="caution">
    <text evidence="8">The sequence shown here is derived from an EMBL/GenBank/DDBJ whole genome shotgun (WGS) entry which is preliminary data.</text>
</comment>
<evidence type="ECO:0000313" key="9">
    <source>
        <dbReference type="Proteomes" id="UP000187209"/>
    </source>
</evidence>
<dbReference type="SUPFAM" id="SSF46689">
    <property type="entry name" value="Homeodomain-like"/>
    <property type="match status" value="1"/>
</dbReference>
<dbReference type="InterPro" id="IPR000433">
    <property type="entry name" value="Znf_ZZ"/>
</dbReference>
<name>A0A1R2BB11_9CILI</name>
<dbReference type="GO" id="GO:0005634">
    <property type="term" value="C:nucleus"/>
    <property type="evidence" value="ECO:0007669"/>
    <property type="project" value="TreeGrafter"/>
</dbReference>
<keyword evidence="3" id="KW-0862">Zinc</keyword>
<dbReference type="AlphaFoldDB" id="A0A1R2BB11"/>
<dbReference type="GO" id="GO:0006357">
    <property type="term" value="P:regulation of transcription by RNA polymerase II"/>
    <property type="evidence" value="ECO:0007669"/>
    <property type="project" value="TreeGrafter"/>
</dbReference>
<protein>
    <submittedName>
        <fullName evidence="8">Uncharacterized protein</fullName>
    </submittedName>
</protein>
<dbReference type="OrthoDB" id="433979at2759"/>
<dbReference type="CDD" id="cd00167">
    <property type="entry name" value="SANT"/>
    <property type="match status" value="1"/>
</dbReference>
<dbReference type="EMBL" id="MPUH01000784">
    <property type="protein sequence ID" value="OMJ73959.1"/>
    <property type="molecule type" value="Genomic_DNA"/>
</dbReference>
<feature type="domain" description="Myb-like" evidence="5">
    <location>
        <begin position="84"/>
        <end position="128"/>
    </location>
</feature>
<evidence type="ECO:0000313" key="8">
    <source>
        <dbReference type="EMBL" id="OMJ73959.1"/>
    </source>
</evidence>
<dbReference type="PANTHER" id="PTHR12374:SF20">
    <property type="entry name" value="TRANSCRIPTIONAL ADAPTER 2-ALPHA"/>
    <property type="match status" value="1"/>
</dbReference>